<dbReference type="InterPro" id="IPR041635">
    <property type="entry name" value="Type_ISP_LLaBIII_C"/>
</dbReference>
<accession>X1LPD0</accession>
<gene>
    <name evidence="2" type="ORF">S06H3_17493</name>
</gene>
<protein>
    <recommendedName>
        <fullName evidence="1">Type ISP restriction-modification enzyme LLaBIII C-terminal specificity domain-containing protein</fullName>
    </recommendedName>
</protein>
<name>X1LPD0_9ZZZZ</name>
<dbReference type="AlphaFoldDB" id="X1LPD0"/>
<comment type="caution">
    <text evidence="2">The sequence shown here is derived from an EMBL/GenBank/DDBJ whole genome shotgun (WGS) entry which is preliminary data.</text>
</comment>
<feature type="non-terminal residue" evidence="2">
    <location>
        <position position="150"/>
    </location>
</feature>
<evidence type="ECO:0000259" key="1">
    <source>
        <dbReference type="Pfam" id="PF18135"/>
    </source>
</evidence>
<dbReference type="Pfam" id="PF18135">
    <property type="entry name" value="Type_ISP_C"/>
    <property type="match status" value="1"/>
</dbReference>
<sequence length="150" mass="17377">MLERIQPKDSDWRGSADIPEPSPVGSLAVGAIDNVLTVKEFIDGIIREAEELSPEKVFYYIYGVLYSNIYRKKYEEFLQIDFPRVPFTSDYQLFQKVSQLGKQLVKLHLLESPLLSQPEAKYPAIGTDRVEMREYQEKTGTVFINSQQYF</sequence>
<reference evidence="2" key="1">
    <citation type="journal article" date="2014" name="Front. Microbiol.">
        <title>High frequency of phylogenetically diverse reductive dehalogenase-homologous genes in deep subseafloor sedimentary metagenomes.</title>
        <authorList>
            <person name="Kawai M."/>
            <person name="Futagami T."/>
            <person name="Toyoda A."/>
            <person name="Takaki Y."/>
            <person name="Nishi S."/>
            <person name="Hori S."/>
            <person name="Arai W."/>
            <person name="Tsubouchi T."/>
            <person name="Morono Y."/>
            <person name="Uchiyama I."/>
            <person name="Ito T."/>
            <person name="Fujiyama A."/>
            <person name="Inagaki F."/>
            <person name="Takami H."/>
        </authorList>
    </citation>
    <scope>NUCLEOTIDE SEQUENCE</scope>
    <source>
        <strain evidence="2">Expedition CK06-06</strain>
    </source>
</reference>
<proteinExistence type="predicted"/>
<dbReference type="EMBL" id="BARV01008748">
    <property type="protein sequence ID" value="GAI07696.1"/>
    <property type="molecule type" value="Genomic_DNA"/>
</dbReference>
<feature type="domain" description="Type ISP restriction-modification enzyme LLaBIII C-terminal specificity" evidence="1">
    <location>
        <begin position="47"/>
        <end position="150"/>
    </location>
</feature>
<organism evidence="2">
    <name type="scientific">marine sediment metagenome</name>
    <dbReference type="NCBI Taxonomy" id="412755"/>
    <lineage>
        <taxon>unclassified sequences</taxon>
        <taxon>metagenomes</taxon>
        <taxon>ecological metagenomes</taxon>
    </lineage>
</organism>
<evidence type="ECO:0000313" key="2">
    <source>
        <dbReference type="EMBL" id="GAI07696.1"/>
    </source>
</evidence>